<dbReference type="InterPro" id="IPR036259">
    <property type="entry name" value="MFS_trans_sf"/>
</dbReference>
<feature type="transmembrane region" description="Helical" evidence="6">
    <location>
        <begin position="446"/>
        <end position="467"/>
    </location>
</feature>
<evidence type="ECO:0000256" key="4">
    <source>
        <dbReference type="ARBA" id="ARBA00023136"/>
    </source>
</evidence>
<name>A0A9P6JRH6_9AGAR</name>
<keyword evidence="3 6" id="KW-1133">Transmembrane helix</keyword>
<dbReference type="InterPro" id="IPR011701">
    <property type="entry name" value="MFS"/>
</dbReference>
<keyword evidence="4 6" id="KW-0472">Membrane</keyword>
<evidence type="ECO:0000313" key="8">
    <source>
        <dbReference type="EMBL" id="KAF9530281.1"/>
    </source>
</evidence>
<feature type="transmembrane region" description="Helical" evidence="6">
    <location>
        <begin position="479"/>
        <end position="500"/>
    </location>
</feature>
<feature type="transmembrane region" description="Helical" evidence="6">
    <location>
        <begin position="73"/>
        <end position="94"/>
    </location>
</feature>
<feature type="transmembrane region" description="Helical" evidence="6">
    <location>
        <begin position="300"/>
        <end position="325"/>
    </location>
</feature>
<reference evidence="8" key="1">
    <citation type="submission" date="2020-11" db="EMBL/GenBank/DDBJ databases">
        <authorList>
            <consortium name="DOE Joint Genome Institute"/>
            <person name="Ahrendt S."/>
            <person name="Riley R."/>
            <person name="Andreopoulos W."/>
            <person name="Labutti K."/>
            <person name="Pangilinan J."/>
            <person name="Ruiz-Duenas F.J."/>
            <person name="Barrasa J.M."/>
            <person name="Sanchez-Garcia M."/>
            <person name="Camarero S."/>
            <person name="Miyauchi S."/>
            <person name="Serrano A."/>
            <person name="Linde D."/>
            <person name="Babiker R."/>
            <person name="Drula E."/>
            <person name="Ayuso-Fernandez I."/>
            <person name="Pacheco R."/>
            <person name="Padilla G."/>
            <person name="Ferreira P."/>
            <person name="Barriuso J."/>
            <person name="Kellner H."/>
            <person name="Castanera R."/>
            <person name="Alfaro M."/>
            <person name="Ramirez L."/>
            <person name="Pisabarro A.G."/>
            <person name="Kuo A."/>
            <person name="Tritt A."/>
            <person name="Lipzen A."/>
            <person name="He G."/>
            <person name="Yan M."/>
            <person name="Ng V."/>
            <person name="Cullen D."/>
            <person name="Martin F."/>
            <person name="Rosso M.-N."/>
            <person name="Henrissat B."/>
            <person name="Hibbett D."/>
            <person name="Martinez A.T."/>
            <person name="Grigoriev I.V."/>
        </authorList>
    </citation>
    <scope>NUCLEOTIDE SEQUENCE</scope>
    <source>
        <strain evidence="8">CBS 506.95</strain>
    </source>
</reference>
<accession>A0A9P6JRH6</accession>
<evidence type="ECO:0000256" key="1">
    <source>
        <dbReference type="ARBA" id="ARBA00004141"/>
    </source>
</evidence>
<evidence type="ECO:0000259" key="7">
    <source>
        <dbReference type="PROSITE" id="PS50850"/>
    </source>
</evidence>
<dbReference type="CDD" id="cd17323">
    <property type="entry name" value="MFS_Tpo1_MDR_like"/>
    <property type="match status" value="1"/>
</dbReference>
<dbReference type="PROSITE" id="PS50850">
    <property type="entry name" value="MFS"/>
    <property type="match status" value="1"/>
</dbReference>
<dbReference type="AlphaFoldDB" id="A0A9P6JRH6"/>
<dbReference type="GO" id="GO:0005886">
    <property type="term" value="C:plasma membrane"/>
    <property type="evidence" value="ECO:0007669"/>
    <property type="project" value="TreeGrafter"/>
</dbReference>
<dbReference type="SUPFAM" id="SSF103473">
    <property type="entry name" value="MFS general substrate transporter"/>
    <property type="match status" value="1"/>
</dbReference>
<evidence type="ECO:0000256" key="2">
    <source>
        <dbReference type="ARBA" id="ARBA00022692"/>
    </source>
</evidence>
<evidence type="ECO:0000313" key="9">
    <source>
        <dbReference type="Proteomes" id="UP000807306"/>
    </source>
</evidence>
<dbReference type="PANTHER" id="PTHR23502">
    <property type="entry name" value="MAJOR FACILITATOR SUPERFAMILY"/>
    <property type="match status" value="1"/>
</dbReference>
<feature type="transmembrane region" description="Helical" evidence="6">
    <location>
        <begin position="167"/>
        <end position="189"/>
    </location>
</feature>
<proteinExistence type="predicted"/>
<dbReference type="PANTHER" id="PTHR23502:SF60">
    <property type="entry name" value="MAJOR FACILITATOR SUPERFAMILY (MFS) PROFILE DOMAIN-CONTAINING PROTEIN-RELATED"/>
    <property type="match status" value="1"/>
</dbReference>
<feature type="domain" description="Major facilitator superfamily (MFS) profile" evidence="7">
    <location>
        <begin position="75"/>
        <end position="503"/>
    </location>
</feature>
<dbReference type="EMBL" id="MU157841">
    <property type="protein sequence ID" value="KAF9530281.1"/>
    <property type="molecule type" value="Genomic_DNA"/>
</dbReference>
<evidence type="ECO:0000256" key="5">
    <source>
        <dbReference type="SAM" id="MobiDB-lite"/>
    </source>
</evidence>
<dbReference type="InterPro" id="IPR020846">
    <property type="entry name" value="MFS_dom"/>
</dbReference>
<feature type="transmembrane region" description="Helical" evidence="6">
    <location>
        <begin position="230"/>
        <end position="250"/>
    </location>
</feature>
<dbReference type="OrthoDB" id="6770063at2759"/>
<feature type="transmembrane region" description="Helical" evidence="6">
    <location>
        <begin position="345"/>
        <end position="365"/>
    </location>
</feature>
<feature type="transmembrane region" description="Helical" evidence="6">
    <location>
        <begin position="201"/>
        <end position="224"/>
    </location>
</feature>
<gene>
    <name evidence="8" type="ORF">CPB83DRAFT_851301</name>
</gene>
<dbReference type="Pfam" id="PF07690">
    <property type="entry name" value="MFS_1"/>
    <property type="match status" value="1"/>
</dbReference>
<comment type="caution">
    <text evidence="8">The sequence shown here is derived from an EMBL/GenBank/DDBJ whole genome shotgun (WGS) entry which is preliminary data.</text>
</comment>
<evidence type="ECO:0000256" key="6">
    <source>
        <dbReference type="SAM" id="Phobius"/>
    </source>
</evidence>
<dbReference type="Proteomes" id="UP000807306">
    <property type="component" value="Unassembled WGS sequence"/>
</dbReference>
<keyword evidence="2 6" id="KW-0812">Transmembrane</keyword>
<sequence>MAPDKEKNHSHSIASSLTEKENHSAEGRQSALSVGHGQSAVHSGKVEEAREDNDDDWEHDPENARNWPALKKWTAVCVVSFYTFVPPLASSMMAPGIPEIAIRFGITNQTLIAMTLSIFLLSFGIGPLILSPLSEMYGRALVLHIGNIFSLGFSIGCAFAPNTASFIIFRFLAGFSGSAPVGIGGGSVGDLFTERDRASAMAIWSLGPLLGPVVGPVAGGFIAQTIGVKYVFVVIAGVCAVASIVGIPLLRETYAPVIRMRRALKAGDRAKAMKVHPIFMDPNQSKLRILWINLERPFEILFRSSICFILSLYMAFMYGIFYLMFATFAEFFAETYHFSPGVGGLAYLGLGVGFFIATIFGAKFADGVYKYLADKNGGQGKPEMRIPALAIGSLFVPIGLFWYGWTAAAKTHWILPIIGSGIFGFGMMTCFLPISLYLVDTFTFSASALAACAMFRCMLGFAFPLFGKQMFDTLGMGPGNSLLGGLAIVLGIPFPVWLYFNGETLRASNPLTVDSTKPKKQN</sequence>
<comment type="subcellular location">
    <subcellularLocation>
        <location evidence="1">Membrane</location>
        <topology evidence="1">Multi-pass membrane protein</topology>
    </subcellularLocation>
</comment>
<feature type="compositionally biased region" description="Acidic residues" evidence="5">
    <location>
        <begin position="49"/>
        <end position="59"/>
    </location>
</feature>
<protein>
    <submittedName>
        <fullName evidence="8">Multidrug resistance protein 4</fullName>
    </submittedName>
</protein>
<dbReference type="FunFam" id="1.20.1250.20:FF:000011">
    <property type="entry name" value="MFS multidrug transporter, putative"/>
    <property type="match status" value="1"/>
</dbReference>
<feature type="transmembrane region" description="Helical" evidence="6">
    <location>
        <begin position="417"/>
        <end position="439"/>
    </location>
</feature>
<evidence type="ECO:0000256" key="3">
    <source>
        <dbReference type="ARBA" id="ARBA00022989"/>
    </source>
</evidence>
<organism evidence="8 9">
    <name type="scientific">Crepidotus variabilis</name>
    <dbReference type="NCBI Taxonomy" id="179855"/>
    <lineage>
        <taxon>Eukaryota</taxon>
        <taxon>Fungi</taxon>
        <taxon>Dikarya</taxon>
        <taxon>Basidiomycota</taxon>
        <taxon>Agaricomycotina</taxon>
        <taxon>Agaricomycetes</taxon>
        <taxon>Agaricomycetidae</taxon>
        <taxon>Agaricales</taxon>
        <taxon>Agaricineae</taxon>
        <taxon>Crepidotaceae</taxon>
        <taxon>Crepidotus</taxon>
    </lineage>
</organism>
<keyword evidence="9" id="KW-1185">Reference proteome</keyword>
<feature type="transmembrane region" description="Helical" evidence="6">
    <location>
        <begin position="386"/>
        <end position="405"/>
    </location>
</feature>
<dbReference type="Gene3D" id="1.20.1250.20">
    <property type="entry name" value="MFS general substrate transporter like domains"/>
    <property type="match status" value="1"/>
</dbReference>
<dbReference type="GO" id="GO:0022857">
    <property type="term" value="F:transmembrane transporter activity"/>
    <property type="evidence" value="ECO:0007669"/>
    <property type="project" value="InterPro"/>
</dbReference>
<feature type="region of interest" description="Disordered" evidence="5">
    <location>
        <begin position="1"/>
        <end position="63"/>
    </location>
</feature>
<feature type="transmembrane region" description="Helical" evidence="6">
    <location>
        <begin position="106"/>
        <end position="129"/>
    </location>
</feature>
<feature type="transmembrane region" description="Helical" evidence="6">
    <location>
        <begin position="141"/>
        <end position="161"/>
    </location>
</feature>